<dbReference type="SUPFAM" id="SSF55347">
    <property type="entry name" value="Glyceraldehyde-3-phosphate dehydrogenase-like, C-terminal domain"/>
    <property type="match status" value="1"/>
</dbReference>
<dbReference type="PROSITE" id="PS51318">
    <property type="entry name" value="TAT"/>
    <property type="match status" value="1"/>
</dbReference>
<dbReference type="STRING" id="861299.J421_1624"/>
<dbReference type="Proteomes" id="UP000019151">
    <property type="component" value="Chromosome"/>
</dbReference>
<accession>W0REB9</accession>
<proteinExistence type="predicted"/>
<evidence type="ECO:0000259" key="2">
    <source>
        <dbReference type="Pfam" id="PF22725"/>
    </source>
</evidence>
<evidence type="ECO:0000313" key="4">
    <source>
        <dbReference type="Proteomes" id="UP000019151"/>
    </source>
</evidence>
<dbReference type="Gene3D" id="3.30.360.10">
    <property type="entry name" value="Dihydrodipicolinate Reductase, domain 2"/>
    <property type="match status" value="1"/>
</dbReference>
<name>W0REB9_9BACT</name>
<gene>
    <name evidence="3" type="ORF">J421_1624</name>
</gene>
<protein>
    <submittedName>
        <fullName evidence="3">Oxidoreductase domain protein</fullName>
    </submittedName>
</protein>
<dbReference type="Pfam" id="PF22725">
    <property type="entry name" value="GFO_IDH_MocA_C3"/>
    <property type="match status" value="1"/>
</dbReference>
<dbReference type="Pfam" id="PF01408">
    <property type="entry name" value="GFO_IDH_MocA"/>
    <property type="match status" value="1"/>
</dbReference>
<organism evidence="3 4">
    <name type="scientific">Gemmatirosa kalamazoonensis</name>
    <dbReference type="NCBI Taxonomy" id="861299"/>
    <lineage>
        <taxon>Bacteria</taxon>
        <taxon>Pseudomonadati</taxon>
        <taxon>Gemmatimonadota</taxon>
        <taxon>Gemmatimonadia</taxon>
        <taxon>Gemmatimonadales</taxon>
        <taxon>Gemmatimonadaceae</taxon>
        <taxon>Gemmatirosa</taxon>
    </lineage>
</organism>
<dbReference type="PANTHER" id="PTHR43818">
    <property type="entry name" value="BCDNA.GH03377"/>
    <property type="match status" value="1"/>
</dbReference>
<dbReference type="SUPFAM" id="SSF51735">
    <property type="entry name" value="NAD(P)-binding Rossmann-fold domains"/>
    <property type="match status" value="1"/>
</dbReference>
<dbReference type="InParanoid" id="W0REB9"/>
<dbReference type="InterPro" id="IPR000683">
    <property type="entry name" value="Gfo/Idh/MocA-like_OxRdtase_N"/>
</dbReference>
<feature type="domain" description="Gfo/Idh/MocA-like oxidoreductase N-terminal" evidence="1">
    <location>
        <begin position="47"/>
        <end position="167"/>
    </location>
</feature>
<dbReference type="KEGG" id="gba:J421_1624"/>
<dbReference type="InterPro" id="IPR006311">
    <property type="entry name" value="TAT_signal"/>
</dbReference>
<dbReference type="InterPro" id="IPR055170">
    <property type="entry name" value="GFO_IDH_MocA-like_dom"/>
</dbReference>
<evidence type="ECO:0000313" key="3">
    <source>
        <dbReference type="EMBL" id="AHG89161.1"/>
    </source>
</evidence>
<keyword evidence="4" id="KW-1185">Reference proteome</keyword>
<dbReference type="InterPro" id="IPR050463">
    <property type="entry name" value="Gfo/Idh/MocA_oxidrdct_glycsds"/>
</dbReference>
<dbReference type="PATRIC" id="fig|861299.3.peg.1649"/>
<dbReference type="AlphaFoldDB" id="W0REB9"/>
<evidence type="ECO:0000259" key="1">
    <source>
        <dbReference type="Pfam" id="PF01408"/>
    </source>
</evidence>
<feature type="domain" description="GFO/IDH/MocA-like oxidoreductase" evidence="2">
    <location>
        <begin position="233"/>
        <end position="333"/>
    </location>
</feature>
<reference evidence="3 4" key="1">
    <citation type="journal article" date="2014" name="Genome Announc.">
        <title>Genome Sequence and Methylome of Soil Bacterium Gemmatirosa kalamazoonensis KBS708T, a Member of the Rarely Cultivated Gemmatimonadetes Phylum.</title>
        <authorList>
            <person name="Debruyn J.M."/>
            <person name="Radosevich M."/>
            <person name="Wommack K.E."/>
            <person name="Polson S.W."/>
            <person name="Hauser L.J."/>
            <person name="Fawaz M.N."/>
            <person name="Korlach J."/>
            <person name="Tsai Y.C."/>
        </authorList>
    </citation>
    <scope>NUCLEOTIDE SEQUENCE [LARGE SCALE GENOMIC DNA]</scope>
    <source>
        <strain evidence="3 4">KBS708</strain>
    </source>
</reference>
<dbReference type="PANTHER" id="PTHR43818:SF5">
    <property type="entry name" value="OXIDOREDUCTASE FAMILY PROTEIN"/>
    <property type="match status" value="1"/>
</dbReference>
<dbReference type="RefSeq" id="WP_201773119.1">
    <property type="nucleotide sequence ID" value="NZ_CP007128.1"/>
</dbReference>
<dbReference type="HOGENOM" id="CLU_023194_24_0_0"/>
<sequence>MDANGSGSAIDRRDFVRTTAAAGLGALGAMGAPGLLLGGSPGEKVVVAVIGVNGRGTVHAQNFSTLPNSEVAYVCDVDAGVVAKGLAAAKAQATPPKVVGDFRRVLDDRRVDAISIAAPDHWHAPMTLLALDAGKHVYVEKPSGHDPREDELLIAAAARTKSLVQLGTQRRSGPHFFDALAALRDGLIGMPYLARTWYANTRGGIGKGKVAAPPSGLNWELWQGPAPRTAYRDNVVHYNWHWFTRWGTGEICNNGTHEMDVARWLLGVDYPTSVVSSGTRWHFDDDWEFPDTQEATYEFAGGRSIVWHGQSCNGLPMYGRARGTAILGTAGSLVIDQDGYVFADPKDKVLRQSSAGPKGDALNVTGDDALTRVHMRNFLDAIRTGAKLNAPIADGAKTGLLCHLGTIAQQTGRKLRIDPNTGRILGDDDAMTRWSREYAPGWAPAV</sequence>
<dbReference type="eggNOG" id="COG0673">
    <property type="taxonomic scope" value="Bacteria"/>
</dbReference>
<dbReference type="InterPro" id="IPR036291">
    <property type="entry name" value="NAD(P)-bd_dom_sf"/>
</dbReference>
<dbReference type="GO" id="GO:0000166">
    <property type="term" value="F:nucleotide binding"/>
    <property type="evidence" value="ECO:0007669"/>
    <property type="project" value="InterPro"/>
</dbReference>
<dbReference type="EMBL" id="CP007128">
    <property type="protein sequence ID" value="AHG89161.1"/>
    <property type="molecule type" value="Genomic_DNA"/>
</dbReference>
<dbReference type="Gene3D" id="3.40.50.720">
    <property type="entry name" value="NAD(P)-binding Rossmann-like Domain"/>
    <property type="match status" value="1"/>
</dbReference>